<evidence type="ECO:0008006" key="4">
    <source>
        <dbReference type="Google" id="ProtNLM"/>
    </source>
</evidence>
<comment type="caution">
    <text evidence="2">The sequence shown here is derived from an EMBL/GenBank/DDBJ whole genome shotgun (WGS) entry which is preliminary data.</text>
</comment>
<sequence>MEGGLRGWVERNSVPVRRESGFTVRELRTRTVLDDPTNKVRVLGVGPENGGEVKKVLLLGETGQLCKNALVNRVFGVGLRDDVRLQLRDQMDEAGKSSTQSQTEYTTAYVIYRQEGMPRGHNLMVIDTAGVGDTGGRLREESNERQFRRCLAEHAWVRELSSVGLVWKASDHRYDQRKKDVLGRLKGLLGYDAKPITDILVTFSTNGSRDAFDIMREAGVGFHGEFLFDNGPLYKGWPQDAMRRRKLEMEWEMMEESLDGFLEAVSERRAVELTATVGLIRSQFELEDTNAELQALWEQEDELRQTIREHERKLCRLDGKENEVDWDEVRALDSSREELVLENGQHCHYCPECDKVCVPSCSKDPDGERITEVVTGVISIGIFGITRALGLPQPLSCSECDHLPVIHHFNRTILVKHATRSQKVELAKKSQYKRVMQQKADIRADIGAYNAQLKEVEKQHARTTTKFKELEHRISHLKSGN</sequence>
<evidence type="ECO:0000313" key="2">
    <source>
        <dbReference type="EMBL" id="ROT70759.1"/>
    </source>
</evidence>
<dbReference type="AlphaFoldDB" id="A0A3R7NYZ9"/>
<evidence type="ECO:0000313" key="3">
    <source>
        <dbReference type="Proteomes" id="UP000283509"/>
    </source>
</evidence>
<feature type="coiled-coil region" evidence="1">
    <location>
        <begin position="439"/>
        <end position="473"/>
    </location>
</feature>
<evidence type="ECO:0000256" key="1">
    <source>
        <dbReference type="SAM" id="Coils"/>
    </source>
</evidence>
<gene>
    <name evidence="2" type="ORF">C7M84_010937</name>
</gene>
<dbReference type="OrthoDB" id="2386367at2759"/>
<dbReference type="PANTHER" id="PTHR32046">
    <property type="entry name" value="G DOMAIN-CONTAINING PROTEIN"/>
    <property type="match status" value="1"/>
</dbReference>
<keyword evidence="1" id="KW-0175">Coiled coil</keyword>
<dbReference type="PANTHER" id="PTHR32046:SF11">
    <property type="entry name" value="IMMUNE-ASSOCIATED NUCLEOTIDE-BINDING PROTEIN 10-LIKE"/>
    <property type="match status" value="1"/>
</dbReference>
<proteinExistence type="predicted"/>
<organism evidence="2 3">
    <name type="scientific">Penaeus vannamei</name>
    <name type="common">Whiteleg shrimp</name>
    <name type="synonym">Litopenaeus vannamei</name>
    <dbReference type="NCBI Taxonomy" id="6689"/>
    <lineage>
        <taxon>Eukaryota</taxon>
        <taxon>Metazoa</taxon>
        <taxon>Ecdysozoa</taxon>
        <taxon>Arthropoda</taxon>
        <taxon>Crustacea</taxon>
        <taxon>Multicrustacea</taxon>
        <taxon>Malacostraca</taxon>
        <taxon>Eumalacostraca</taxon>
        <taxon>Eucarida</taxon>
        <taxon>Decapoda</taxon>
        <taxon>Dendrobranchiata</taxon>
        <taxon>Penaeoidea</taxon>
        <taxon>Penaeidae</taxon>
        <taxon>Penaeus</taxon>
    </lineage>
</organism>
<dbReference type="EMBL" id="QCYY01002388">
    <property type="protein sequence ID" value="ROT70759.1"/>
    <property type="molecule type" value="Genomic_DNA"/>
</dbReference>
<dbReference type="Gene3D" id="3.40.50.300">
    <property type="entry name" value="P-loop containing nucleotide triphosphate hydrolases"/>
    <property type="match status" value="1"/>
</dbReference>
<protein>
    <recommendedName>
        <fullName evidence="4">G domain-containing protein</fullName>
    </recommendedName>
</protein>
<accession>A0A3R7NYZ9</accession>
<keyword evidence="3" id="KW-1185">Reference proteome</keyword>
<reference evidence="2 3" key="1">
    <citation type="submission" date="2018-04" db="EMBL/GenBank/DDBJ databases">
        <authorList>
            <person name="Zhang X."/>
            <person name="Yuan J."/>
            <person name="Li F."/>
            <person name="Xiang J."/>
        </authorList>
    </citation>
    <scope>NUCLEOTIDE SEQUENCE [LARGE SCALE GENOMIC DNA]</scope>
    <source>
        <tissue evidence="2">Muscle</tissue>
    </source>
</reference>
<dbReference type="InterPro" id="IPR027417">
    <property type="entry name" value="P-loop_NTPase"/>
</dbReference>
<reference evidence="2 3" key="2">
    <citation type="submission" date="2019-01" db="EMBL/GenBank/DDBJ databases">
        <title>The decoding of complex shrimp genome reveals the adaptation for benthos swimmer, frequently molting mechanism and breeding impact on genome.</title>
        <authorList>
            <person name="Sun Y."/>
            <person name="Gao Y."/>
            <person name="Yu Y."/>
        </authorList>
    </citation>
    <scope>NUCLEOTIDE SEQUENCE [LARGE SCALE GENOMIC DNA]</scope>
    <source>
        <tissue evidence="2">Muscle</tissue>
    </source>
</reference>
<dbReference type="Proteomes" id="UP000283509">
    <property type="component" value="Unassembled WGS sequence"/>
</dbReference>
<name>A0A3R7NYZ9_PENVA</name>